<protein>
    <submittedName>
        <fullName evidence="1">Uncharacterized protein</fullName>
    </submittedName>
</protein>
<accession>A0AA39MDS1</accession>
<comment type="caution">
    <text evidence="1">The sequence shown here is derived from an EMBL/GenBank/DDBJ whole genome shotgun (WGS) entry which is preliminary data.</text>
</comment>
<evidence type="ECO:0000313" key="2">
    <source>
        <dbReference type="Proteomes" id="UP001175226"/>
    </source>
</evidence>
<gene>
    <name evidence="1" type="ORF">EV421DRAFT_1744466</name>
</gene>
<proteinExistence type="predicted"/>
<dbReference type="EMBL" id="JAUEPT010000170">
    <property type="protein sequence ID" value="KAK0430113.1"/>
    <property type="molecule type" value="Genomic_DNA"/>
</dbReference>
<organism evidence="1 2">
    <name type="scientific">Armillaria borealis</name>
    <dbReference type="NCBI Taxonomy" id="47425"/>
    <lineage>
        <taxon>Eukaryota</taxon>
        <taxon>Fungi</taxon>
        <taxon>Dikarya</taxon>
        <taxon>Basidiomycota</taxon>
        <taxon>Agaricomycotina</taxon>
        <taxon>Agaricomycetes</taxon>
        <taxon>Agaricomycetidae</taxon>
        <taxon>Agaricales</taxon>
        <taxon>Marasmiineae</taxon>
        <taxon>Physalacriaceae</taxon>
        <taxon>Armillaria</taxon>
    </lineage>
</organism>
<dbReference type="Proteomes" id="UP001175226">
    <property type="component" value="Unassembled WGS sequence"/>
</dbReference>
<evidence type="ECO:0000313" key="1">
    <source>
        <dbReference type="EMBL" id="KAK0430113.1"/>
    </source>
</evidence>
<dbReference type="AlphaFoldDB" id="A0AA39MDS1"/>
<reference evidence="1" key="1">
    <citation type="submission" date="2023-06" db="EMBL/GenBank/DDBJ databases">
        <authorList>
            <consortium name="Lawrence Berkeley National Laboratory"/>
            <person name="Ahrendt S."/>
            <person name="Sahu N."/>
            <person name="Indic B."/>
            <person name="Wong-Bajracharya J."/>
            <person name="Merenyi Z."/>
            <person name="Ke H.-M."/>
            <person name="Monk M."/>
            <person name="Kocsube S."/>
            <person name="Drula E."/>
            <person name="Lipzen A."/>
            <person name="Balint B."/>
            <person name="Henrissat B."/>
            <person name="Andreopoulos B."/>
            <person name="Martin F.M."/>
            <person name="Harder C.B."/>
            <person name="Rigling D."/>
            <person name="Ford K.L."/>
            <person name="Foster G.D."/>
            <person name="Pangilinan J."/>
            <person name="Papanicolaou A."/>
            <person name="Barry K."/>
            <person name="LaButti K."/>
            <person name="Viragh M."/>
            <person name="Koriabine M."/>
            <person name="Yan M."/>
            <person name="Riley R."/>
            <person name="Champramary S."/>
            <person name="Plett K.L."/>
            <person name="Tsai I.J."/>
            <person name="Slot J."/>
            <person name="Sipos G."/>
            <person name="Plett J."/>
            <person name="Nagy L.G."/>
            <person name="Grigoriev I.V."/>
        </authorList>
    </citation>
    <scope>NUCLEOTIDE SEQUENCE</scope>
    <source>
        <strain evidence="1">FPL87.14</strain>
    </source>
</reference>
<keyword evidence="2" id="KW-1185">Reference proteome</keyword>
<name>A0AA39MDS1_9AGAR</name>
<sequence length="273" mass="29727">MDVVPIQYPWSPAPDNEARQCCGVKPSQYCAQTIDSLADSVRESSEISNGEVETARSDGEHFEVLQGPRQIGVSPASNLRERYTLGTLSDATLTRNTLTFEDNNTVGSNATHTPALILVVLAGKKKQRARNLEAKSWPARNPARICSTHILLNSRSARRISRRNGLRANPAVPSDHSEAMADESSICGINGPLAHHFTIVAILPPCVTEVVLNTPSPFLLTLHDDENKPAKYGNFERCEQQEVGYRLCQKGKLLGLDVTTNNGADGVILRGFG</sequence>